<name>A0A6C0ARM7_9ZZZZ</name>
<dbReference type="EMBL" id="MN740762">
    <property type="protein sequence ID" value="QHS81951.1"/>
    <property type="molecule type" value="Genomic_DNA"/>
</dbReference>
<evidence type="ECO:0008006" key="2">
    <source>
        <dbReference type="Google" id="ProtNLM"/>
    </source>
</evidence>
<evidence type="ECO:0000313" key="1">
    <source>
        <dbReference type="EMBL" id="QHS81951.1"/>
    </source>
</evidence>
<accession>A0A6C0ARM7</accession>
<protein>
    <recommendedName>
        <fullName evidence="2">HNH domain-containing protein</fullName>
    </recommendedName>
</protein>
<proteinExistence type="predicted"/>
<dbReference type="AlphaFoldDB" id="A0A6C0ARM7"/>
<sequence length="191" mass="23088">MEDSNNEDTRKNITIKGTNNRYHIKKMLSENKLAKEIKKREISKKWSFNEENYKYDNQIKMIIDISNNNLNYFDDVTKIIVQQINSKIYGYKHQDIIKKYLNEDKLLTFQSVIEKLIECQLKCRYCMKEMLVLYDISRETCQWSVDRIDNNVGHNIDNFHLACLECNLKRRRRSDENFLFTKQLNIIKKEN</sequence>
<organism evidence="1">
    <name type="scientific">viral metagenome</name>
    <dbReference type="NCBI Taxonomy" id="1070528"/>
    <lineage>
        <taxon>unclassified sequences</taxon>
        <taxon>metagenomes</taxon>
        <taxon>organismal metagenomes</taxon>
    </lineage>
</organism>
<reference evidence="1" key="1">
    <citation type="journal article" date="2020" name="Nature">
        <title>Giant virus diversity and host interactions through global metagenomics.</title>
        <authorList>
            <person name="Schulz F."/>
            <person name="Roux S."/>
            <person name="Paez-Espino D."/>
            <person name="Jungbluth S."/>
            <person name="Walsh D.A."/>
            <person name="Denef V.J."/>
            <person name="McMahon K.D."/>
            <person name="Konstantinidis K.T."/>
            <person name="Eloe-Fadrosh E.A."/>
            <person name="Kyrpides N.C."/>
            <person name="Woyke T."/>
        </authorList>
    </citation>
    <scope>NUCLEOTIDE SEQUENCE</scope>
    <source>
        <strain evidence="1">GVMAG-S-1101165-79</strain>
    </source>
</reference>